<protein>
    <recommendedName>
        <fullName evidence="2">FHA domain-containing protein</fullName>
    </recommendedName>
</protein>
<comment type="caution">
    <text evidence="3">The sequence shown here is derived from an EMBL/GenBank/DDBJ whole genome shotgun (WGS) entry which is preliminary data.</text>
</comment>
<dbReference type="Gene3D" id="2.60.200.20">
    <property type="match status" value="1"/>
</dbReference>
<dbReference type="Pfam" id="PF00498">
    <property type="entry name" value="FHA"/>
    <property type="match status" value="1"/>
</dbReference>
<dbReference type="PROSITE" id="PS50006">
    <property type="entry name" value="FHA_DOMAIN"/>
    <property type="match status" value="1"/>
</dbReference>
<dbReference type="EMBL" id="OCTY01000002">
    <property type="protein sequence ID" value="SOJ56990.1"/>
    <property type="molecule type" value="Genomic_DNA"/>
</dbReference>
<evidence type="ECO:0000259" key="2">
    <source>
        <dbReference type="PROSITE" id="PS50006"/>
    </source>
</evidence>
<organism evidence="3 4">
    <name type="scientific">Mycobacterium simulans</name>
    <dbReference type="NCBI Taxonomy" id="627089"/>
    <lineage>
        <taxon>Bacteria</taxon>
        <taxon>Bacillati</taxon>
        <taxon>Actinomycetota</taxon>
        <taxon>Actinomycetes</taxon>
        <taxon>Mycobacteriales</taxon>
        <taxon>Mycobacteriaceae</taxon>
        <taxon>Mycobacterium</taxon>
    </lineage>
</organism>
<dbReference type="InterPro" id="IPR001387">
    <property type="entry name" value="Cro/C1-type_HTH"/>
</dbReference>
<gene>
    <name evidence="3" type="ORF">MSIMFB_04468</name>
</gene>
<dbReference type="RefSeq" id="WP_186244499.1">
    <property type="nucleotide sequence ID" value="NZ_OCTY01000002.1"/>
</dbReference>
<dbReference type="SUPFAM" id="SSF47413">
    <property type="entry name" value="lambda repressor-like DNA-binding domains"/>
    <property type="match status" value="1"/>
</dbReference>
<proteinExistence type="predicted"/>
<dbReference type="CDD" id="cd00093">
    <property type="entry name" value="HTH_XRE"/>
    <property type="match status" value="1"/>
</dbReference>
<keyword evidence="4" id="KW-1185">Reference proteome</keyword>
<name>A0A7Z7NBJ9_9MYCO</name>
<evidence type="ECO:0000313" key="3">
    <source>
        <dbReference type="EMBL" id="SOJ56990.1"/>
    </source>
</evidence>
<accession>A0A7Z7NBJ9</accession>
<dbReference type="InterPro" id="IPR000253">
    <property type="entry name" value="FHA_dom"/>
</dbReference>
<dbReference type="SMART" id="SM00240">
    <property type="entry name" value="FHA"/>
    <property type="match status" value="1"/>
</dbReference>
<feature type="domain" description="FHA" evidence="2">
    <location>
        <begin position="40"/>
        <end position="89"/>
    </location>
</feature>
<dbReference type="AlphaFoldDB" id="A0A7Z7NBJ9"/>
<dbReference type="GO" id="GO:0003677">
    <property type="term" value="F:DNA binding"/>
    <property type="evidence" value="ECO:0007669"/>
    <property type="project" value="InterPro"/>
</dbReference>
<dbReference type="InterPro" id="IPR008984">
    <property type="entry name" value="SMAD_FHA_dom_sf"/>
</dbReference>
<dbReference type="InterPro" id="IPR010982">
    <property type="entry name" value="Lambda_DNA-bd_dom_sf"/>
</dbReference>
<dbReference type="CDD" id="cd00060">
    <property type="entry name" value="FHA"/>
    <property type="match status" value="1"/>
</dbReference>
<dbReference type="Proteomes" id="UP000554965">
    <property type="component" value="Unassembled WGS sequence"/>
</dbReference>
<reference evidence="3 4" key="1">
    <citation type="submission" date="2017-10" db="EMBL/GenBank/DDBJ databases">
        <authorList>
            <consortium name="Urmite Genomes"/>
        </authorList>
    </citation>
    <scope>NUCLEOTIDE SEQUENCE [LARGE SCALE GENOMIC DNA]</scope>
    <source>
        <strain evidence="3 4">FB-527</strain>
    </source>
</reference>
<dbReference type="SUPFAM" id="SSF49879">
    <property type="entry name" value="SMAD/FHA domain"/>
    <property type="match status" value="1"/>
</dbReference>
<sequence length="374" mass="40196">MQTTDNAAPPAVAVPKHPGTALVIQTADQTLTADETDAPIIIGREHPAQICLADERISRTHARLDCTPTGWVVVDQQSRNGIFVGGARHFTIPIPITEGLTIHLGSPHGIPVTFSYRVGVPHIPTAPHLSDEEDDEQTLATFDPGVARAGAAVAARREELRLSKRELAKRGVANQGTLIDFEKGRRWPRTQTRDKLEDALGWPRGTITRLRRQRLFADEDKTQVLTNTVPAPEMTDAIEVALGAINAAIATLPSAQDPTFTDRVLNVLAELRKLERVAGAAAARASTGAPATALILSDVRKCYKDLMLRAARAPGATLGQRLYAARYRAELTTEEAAHAAGLPVEMITAAEAETPLDADTTAAVQALLTALTRR</sequence>
<keyword evidence="1" id="KW-0597">Phosphoprotein</keyword>
<evidence type="ECO:0000313" key="4">
    <source>
        <dbReference type="Proteomes" id="UP000554965"/>
    </source>
</evidence>
<evidence type="ECO:0000256" key="1">
    <source>
        <dbReference type="ARBA" id="ARBA00022553"/>
    </source>
</evidence>
<dbReference type="Gene3D" id="1.10.260.40">
    <property type="entry name" value="lambda repressor-like DNA-binding domains"/>
    <property type="match status" value="1"/>
</dbReference>